<dbReference type="PANTHER" id="PTHR34203:SF15">
    <property type="entry name" value="SLL1173 PROTEIN"/>
    <property type="match status" value="1"/>
</dbReference>
<evidence type="ECO:0000313" key="4">
    <source>
        <dbReference type="Proteomes" id="UP000313231"/>
    </source>
</evidence>
<dbReference type="Pfam" id="PF05050">
    <property type="entry name" value="Methyltransf_21"/>
    <property type="match status" value="1"/>
</dbReference>
<dbReference type="Gene3D" id="3.40.50.150">
    <property type="entry name" value="Vaccinia Virus protein VP39"/>
    <property type="match status" value="1"/>
</dbReference>
<dbReference type="GO" id="GO:0032259">
    <property type="term" value="P:methylation"/>
    <property type="evidence" value="ECO:0007669"/>
    <property type="project" value="UniProtKB-KW"/>
</dbReference>
<dbReference type="PANTHER" id="PTHR34203">
    <property type="entry name" value="METHYLTRANSFERASE, FKBM FAMILY PROTEIN"/>
    <property type="match status" value="1"/>
</dbReference>
<evidence type="ECO:0000313" key="3">
    <source>
        <dbReference type="EMBL" id="TNM44169.1"/>
    </source>
</evidence>
<protein>
    <submittedName>
        <fullName evidence="3">FkbM family methyltransferase</fullName>
    </submittedName>
</protein>
<dbReference type="SUPFAM" id="SSF53335">
    <property type="entry name" value="S-adenosyl-L-methionine-dependent methyltransferases"/>
    <property type="match status" value="1"/>
</dbReference>
<comment type="caution">
    <text evidence="3">The sequence shown here is derived from an EMBL/GenBank/DDBJ whole genome shotgun (WGS) entry which is preliminary data.</text>
</comment>
<dbReference type="InterPro" id="IPR006342">
    <property type="entry name" value="FkbM_mtfrase"/>
</dbReference>
<proteinExistence type="predicted"/>
<dbReference type="GO" id="GO:0008168">
    <property type="term" value="F:methyltransferase activity"/>
    <property type="evidence" value="ECO:0007669"/>
    <property type="project" value="UniProtKB-KW"/>
</dbReference>
<sequence length="342" mass="37684">MATSHPGQRAAAQAFARPRGRVYQTTSSGPIVAACTDEGCQFIEGPPRLEWQMTGWERVGLLKRRCRKEKPEPGPASQLAKRAGRTDQNMRRFARMAHLAFKYRAPVRITRGNAGWVQRYRNGTIVTPTLSSPPIGVIEKDMRDLFFHSYTPTPGDTIVELGAEYGTETLFLSRVVGRTGRVLAVEPHPATFAGLAEMVRLNDLTNVTLVQAAISDVTGMTTITDGAAVSNTTGQGDIKVPSITLADLLREANLSSVDLLKVNIEGAEGPLFGSLTMDDVREIRHMVISCHDFRADSGHGEFYRTGPAVDNALQRLGYNWIVRATDPRPWVRHYRYAAPARP</sequence>
<feature type="region of interest" description="Disordered" evidence="1">
    <location>
        <begin position="67"/>
        <end position="86"/>
    </location>
</feature>
<feature type="domain" description="Methyltransferase FkbM" evidence="2">
    <location>
        <begin position="161"/>
        <end position="318"/>
    </location>
</feature>
<reference evidence="3 4" key="1">
    <citation type="journal article" date="2016" name="Int. J. Syst. Evol. Microbiol.">
        <title>Nocardioides albidus sp. nov., an actinobacterium isolated from garden soil.</title>
        <authorList>
            <person name="Singh H."/>
            <person name="Du J."/>
            <person name="Trinh H."/>
            <person name="Won K."/>
            <person name="Yang J.E."/>
            <person name="Yin C."/>
            <person name="Kook M."/>
            <person name="Yi T.H."/>
        </authorList>
    </citation>
    <scope>NUCLEOTIDE SEQUENCE [LARGE SCALE GENOMIC DNA]</scope>
    <source>
        <strain evidence="3 4">CCTCC AB 2015297</strain>
    </source>
</reference>
<gene>
    <name evidence="3" type="ORF">FHP29_05535</name>
</gene>
<dbReference type="AlphaFoldDB" id="A0A5C4WA14"/>
<keyword evidence="4" id="KW-1185">Reference proteome</keyword>
<evidence type="ECO:0000256" key="1">
    <source>
        <dbReference type="SAM" id="MobiDB-lite"/>
    </source>
</evidence>
<evidence type="ECO:0000259" key="2">
    <source>
        <dbReference type="Pfam" id="PF05050"/>
    </source>
</evidence>
<dbReference type="Proteomes" id="UP000313231">
    <property type="component" value="Unassembled WGS sequence"/>
</dbReference>
<dbReference type="InterPro" id="IPR052514">
    <property type="entry name" value="SAM-dependent_MTase"/>
</dbReference>
<keyword evidence="3" id="KW-0808">Transferase</keyword>
<dbReference type="NCBIfam" id="TIGR01444">
    <property type="entry name" value="fkbM_fam"/>
    <property type="match status" value="1"/>
</dbReference>
<dbReference type="InterPro" id="IPR029063">
    <property type="entry name" value="SAM-dependent_MTases_sf"/>
</dbReference>
<dbReference type="EMBL" id="VDMP01000018">
    <property type="protein sequence ID" value="TNM44169.1"/>
    <property type="molecule type" value="Genomic_DNA"/>
</dbReference>
<keyword evidence="3" id="KW-0489">Methyltransferase</keyword>
<name>A0A5C4WA14_9ACTN</name>
<accession>A0A5C4WA14</accession>
<organism evidence="3 4">
    <name type="scientific">Nocardioides albidus</name>
    <dbReference type="NCBI Taxonomy" id="1517589"/>
    <lineage>
        <taxon>Bacteria</taxon>
        <taxon>Bacillati</taxon>
        <taxon>Actinomycetota</taxon>
        <taxon>Actinomycetes</taxon>
        <taxon>Propionibacteriales</taxon>
        <taxon>Nocardioidaceae</taxon>
        <taxon>Nocardioides</taxon>
    </lineage>
</organism>